<dbReference type="RefSeq" id="WP_014442065.1">
    <property type="nucleotide sequence ID" value="NC_017093.1"/>
</dbReference>
<gene>
    <name evidence="1" type="ordered locus">AMIS_19500</name>
</gene>
<reference evidence="1 2" key="1">
    <citation type="submission" date="2012-02" db="EMBL/GenBank/DDBJ databases">
        <title>Complete genome sequence of Actinoplanes missouriensis 431 (= NBRC 102363).</title>
        <authorList>
            <person name="Ohnishi Y."/>
            <person name="Ishikawa J."/>
            <person name="Sekine M."/>
            <person name="Hosoyama A."/>
            <person name="Harada T."/>
            <person name="Narita H."/>
            <person name="Hata T."/>
            <person name="Konno Y."/>
            <person name="Tutikane K."/>
            <person name="Fujita N."/>
            <person name="Horinouchi S."/>
            <person name="Hayakawa M."/>
        </authorList>
    </citation>
    <scope>NUCLEOTIDE SEQUENCE [LARGE SCALE GENOMIC DNA]</scope>
    <source>
        <strain evidence="2">ATCC 14538 / DSM 43046 / CBS 188.64 / JCM 3121 / NBRC 102363 / NCIMB 12654 / NRRL B-3342 / UNCC 431</strain>
    </source>
</reference>
<dbReference type="STRING" id="512565.AMIS_19500"/>
<organism evidence="1 2">
    <name type="scientific">Actinoplanes missouriensis (strain ATCC 14538 / DSM 43046 / CBS 188.64 / JCM 3121 / NBRC 102363 / NCIMB 12654 / NRRL B-3342 / UNCC 431)</name>
    <dbReference type="NCBI Taxonomy" id="512565"/>
    <lineage>
        <taxon>Bacteria</taxon>
        <taxon>Bacillati</taxon>
        <taxon>Actinomycetota</taxon>
        <taxon>Actinomycetes</taxon>
        <taxon>Micromonosporales</taxon>
        <taxon>Micromonosporaceae</taxon>
        <taxon>Actinoplanes</taxon>
    </lineage>
</organism>
<name>I0H2D3_ACTM4</name>
<accession>I0H2D3</accession>
<sequence length="73" mass="7972">MPDQWEYRTYGVHVADAHNAASYPGYPASFDAWVAGLNTLGSQGWEAVGPVDIHGLSRSAMPMSALLLKRRII</sequence>
<evidence type="ECO:0000313" key="2">
    <source>
        <dbReference type="Proteomes" id="UP000007882"/>
    </source>
</evidence>
<dbReference type="OrthoDB" id="3215124at2"/>
<dbReference type="HOGENOM" id="CLU_2696212_0_0_11"/>
<evidence type="ECO:0008006" key="3">
    <source>
        <dbReference type="Google" id="ProtNLM"/>
    </source>
</evidence>
<evidence type="ECO:0000313" key="1">
    <source>
        <dbReference type="EMBL" id="BAL87170.1"/>
    </source>
</evidence>
<dbReference type="EMBL" id="AP012319">
    <property type="protein sequence ID" value="BAL87170.1"/>
    <property type="molecule type" value="Genomic_DNA"/>
</dbReference>
<proteinExistence type="predicted"/>
<dbReference type="AlphaFoldDB" id="I0H2D3"/>
<dbReference type="KEGG" id="ams:AMIS_19500"/>
<dbReference type="Proteomes" id="UP000007882">
    <property type="component" value="Chromosome"/>
</dbReference>
<protein>
    <recommendedName>
        <fullName evidence="3">DUF4177 domain-containing protein</fullName>
    </recommendedName>
</protein>
<keyword evidence="2" id="KW-1185">Reference proteome</keyword>